<proteinExistence type="predicted"/>
<reference evidence="1 2" key="1">
    <citation type="submission" date="2020-08" db="EMBL/GenBank/DDBJ databases">
        <authorList>
            <person name="Xu S."/>
            <person name="Li A."/>
        </authorList>
    </citation>
    <scope>NUCLEOTIDE SEQUENCE [LARGE SCALE GENOMIC DNA]</scope>
    <source>
        <strain evidence="1 2">119BY6-57</strain>
    </source>
</reference>
<dbReference type="RefSeq" id="WP_182685323.1">
    <property type="nucleotide sequence ID" value="NZ_JACHTF010000003.1"/>
</dbReference>
<gene>
    <name evidence="1" type="ORF">H4F98_03890</name>
</gene>
<name>A0A7W3TJY6_9GAMM</name>
<evidence type="ECO:0000313" key="2">
    <source>
        <dbReference type="Proteomes" id="UP000523196"/>
    </source>
</evidence>
<keyword evidence="2" id="KW-1185">Reference proteome</keyword>
<protein>
    <submittedName>
        <fullName evidence="1">Uncharacterized protein</fullName>
    </submittedName>
</protein>
<organism evidence="1 2">
    <name type="scientific">Marilutibacter spongiae</name>
    <dbReference type="NCBI Taxonomy" id="2025720"/>
    <lineage>
        <taxon>Bacteria</taxon>
        <taxon>Pseudomonadati</taxon>
        <taxon>Pseudomonadota</taxon>
        <taxon>Gammaproteobacteria</taxon>
        <taxon>Lysobacterales</taxon>
        <taxon>Lysobacteraceae</taxon>
        <taxon>Marilutibacter</taxon>
    </lineage>
</organism>
<accession>A0A7W3TJY6</accession>
<dbReference type="EMBL" id="JACHTF010000003">
    <property type="protein sequence ID" value="MBB1059707.1"/>
    <property type="molecule type" value="Genomic_DNA"/>
</dbReference>
<evidence type="ECO:0000313" key="1">
    <source>
        <dbReference type="EMBL" id="MBB1059707.1"/>
    </source>
</evidence>
<dbReference type="AlphaFoldDB" id="A0A7W3TJY6"/>
<dbReference type="Proteomes" id="UP000523196">
    <property type="component" value="Unassembled WGS sequence"/>
</dbReference>
<comment type="caution">
    <text evidence="1">The sequence shown here is derived from an EMBL/GenBank/DDBJ whole genome shotgun (WGS) entry which is preliminary data.</text>
</comment>
<sequence length="55" mass="5586">MILDSMLAHSPVLLCLASALLLLGYGAVRLVQAGVRAGRRCLGTGGAQAGMSHHA</sequence>